<dbReference type="AlphaFoldDB" id="A0AAD9KCN8"/>
<comment type="function">
    <text evidence="9">Component of the 9-1-1 cell-cycle checkpoint response complex that plays a major role in DNA repair. The 9-1-1 complex is recruited to DNA lesion upon damage by the RAD17-replication factor C (RFC) clamp loader complex. Acts then as a sliding clamp platform on DNA for several proteins involved in long-patch base excision repair (LP-BER). The 9-1-1 complex stimulates DNA polymerase beta (POLB) activity by increasing its affinity for the 3'-OH end of the primer-template and stabilizes POLB to those sites where LP-BER proceeds; endonuclease FEN1 cleavage activity on substrates with double, nick, or gap flaps of distinct sequences and lengths; and DNA ligase I (LIG1) on long-patch base excision repair substrates. The 9-1-1 complex is necessary for the recruitment of RHNO1 to sites of double-stranded breaks (DSB) occurring during the S phase. RAD9A possesses 3'-&gt;5' double stranded DNA exonuclease activity.</text>
</comment>
<sequence>MIASLKGLSYEERLRAFNLPSLEHRRRRGDMLQVYKTLNGIDRNAMWWCHSVVGGAHIGALKRMFLLSSTQQGSDPVFTFTTLLGIKPLTCVFGRAVHSLSKIGDELYIEPLEQGLSLRTVNSSRSAFACFVFSPSFFLHYDDGKTEDLSKPTTDHDDDDYDDSTIRCKIGMKSCLNVFKSLSTLEKTVEKCKININMQDARVIFQLYCRHGIMKTYNLAFIESETLQAVFSKDHTPNVLTTQSRLLCDAVTNFQTTQEEVSLIVNEDEVILKNYVEDEPDPNKIIHTQMRLNPEEFQVFQVGVNAEVTFCLKELRAVLHFSESANLPISIHFESPGKPIIFCLDSDPSFEANFVLATLADVSTQVSCSQRSTQTAQSKSKDSRNITAKKRQISSNNERSASKRHQDESNISASSFLSRNENIIKTKPREKTTNPTALQAATDHLLNYVELANDTKQSFSTNTETRETELRNNSQVLLTTSPRDSEEEESPRIPLQMHQQSTHQIISGFEEPEEQEEEVPGTPPHATQFKSLFFGLSQASSMASQQVRSPQTAHGEPMVLAEDTDDED</sequence>
<dbReference type="GO" id="GO:0031573">
    <property type="term" value="P:mitotic intra-S DNA damage checkpoint signaling"/>
    <property type="evidence" value="ECO:0007669"/>
    <property type="project" value="TreeGrafter"/>
</dbReference>
<keyword evidence="8" id="KW-0539">Nucleus</keyword>
<evidence type="ECO:0000256" key="4">
    <source>
        <dbReference type="ARBA" id="ARBA00022722"/>
    </source>
</evidence>
<feature type="compositionally biased region" description="Acidic residues" evidence="12">
    <location>
        <begin position="510"/>
        <end position="519"/>
    </location>
</feature>
<name>A0AAD9KCN8_9ANNE</name>
<feature type="region of interest" description="Disordered" evidence="12">
    <location>
        <begin position="367"/>
        <end position="436"/>
    </location>
</feature>
<dbReference type="GO" id="GO:0071479">
    <property type="term" value="P:cellular response to ionizing radiation"/>
    <property type="evidence" value="ECO:0007669"/>
    <property type="project" value="TreeGrafter"/>
</dbReference>
<comment type="subcellular location">
    <subcellularLocation>
        <location evidence="1">Nucleus</location>
    </subcellularLocation>
</comment>
<evidence type="ECO:0000256" key="10">
    <source>
        <dbReference type="ARBA" id="ARBA00069752"/>
    </source>
</evidence>
<feature type="compositionally biased region" description="Polar residues" evidence="12">
    <location>
        <begin position="409"/>
        <end position="421"/>
    </location>
</feature>
<keyword evidence="3" id="KW-0597">Phosphoprotein</keyword>
<feature type="compositionally biased region" description="Polar residues" evidence="12">
    <location>
        <begin position="537"/>
        <end position="552"/>
    </location>
</feature>
<feature type="compositionally biased region" description="Basic and acidic residues" evidence="12">
    <location>
        <begin position="422"/>
        <end position="432"/>
    </location>
</feature>
<keyword evidence="14" id="KW-1185">Reference proteome</keyword>
<evidence type="ECO:0000256" key="2">
    <source>
        <dbReference type="ARBA" id="ARBA00008494"/>
    </source>
</evidence>
<dbReference type="GO" id="GO:0006281">
    <property type="term" value="P:DNA repair"/>
    <property type="evidence" value="ECO:0007669"/>
    <property type="project" value="TreeGrafter"/>
</dbReference>
<keyword evidence="4" id="KW-0540">Nuclease</keyword>
<evidence type="ECO:0000256" key="8">
    <source>
        <dbReference type="ARBA" id="ARBA00023242"/>
    </source>
</evidence>
<evidence type="ECO:0000256" key="9">
    <source>
        <dbReference type="ARBA" id="ARBA00059283"/>
    </source>
</evidence>
<evidence type="ECO:0000256" key="5">
    <source>
        <dbReference type="ARBA" id="ARBA00022763"/>
    </source>
</evidence>
<comment type="caution">
    <text evidence="13">The sequence shown here is derived from an EMBL/GenBank/DDBJ whole genome shotgun (WGS) entry which is preliminary data.</text>
</comment>
<evidence type="ECO:0000256" key="6">
    <source>
        <dbReference type="ARBA" id="ARBA00022801"/>
    </source>
</evidence>
<dbReference type="PANTHER" id="PTHR15237">
    <property type="entry name" value="DNA REPAIR PROTEIN RAD9"/>
    <property type="match status" value="1"/>
</dbReference>
<dbReference type="PANTHER" id="PTHR15237:SF0">
    <property type="entry name" value="CELL CYCLE CHECKPOINT CONTROL PROTEIN"/>
    <property type="match status" value="1"/>
</dbReference>
<feature type="region of interest" description="Disordered" evidence="12">
    <location>
        <begin position="458"/>
        <end position="568"/>
    </location>
</feature>
<dbReference type="InterPro" id="IPR007268">
    <property type="entry name" value="Rad9/Ddc1"/>
</dbReference>
<dbReference type="Gene3D" id="3.70.10.10">
    <property type="match status" value="1"/>
</dbReference>
<reference evidence="13" key="1">
    <citation type="journal article" date="2023" name="Mol. Biol. Evol.">
        <title>Third-Generation Sequencing Reveals the Adaptive Role of the Epigenome in Three Deep-Sea Polychaetes.</title>
        <authorList>
            <person name="Perez M."/>
            <person name="Aroh O."/>
            <person name="Sun Y."/>
            <person name="Lan Y."/>
            <person name="Juniper S.K."/>
            <person name="Young C.R."/>
            <person name="Angers B."/>
            <person name="Qian P.Y."/>
        </authorList>
    </citation>
    <scope>NUCLEOTIDE SEQUENCE</scope>
    <source>
        <strain evidence="13">P08H-3</strain>
    </source>
</reference>
<gene>
    <name evidence="13" type="ORF">LSH36_15g16012</name>
</gene>
<evidence type="ECO:0000256" key="1">
    <source>
        <dbReference type="ARBA" id="ARBA00004123"/>
    </source>
</evidence>
<evidence type="ECO:0000313" key="14">
    <source>
        <dbReference type="Proteomes" id="UP001208570"/>
    </source>
</evidence>
<evidence type="ECO:0000256" key="12">
    <source>
        <dbReference type="SAM" id="MobiDB-lite"/>
    </source>
</evidence>
<dbReference type="GO" id="GO:0000076">
    <property type="term" value="P:DNA replication checkpoint signaling"/>
    <property type="evidence" value="ECO:0007669"/>
    <property type="project" value="TreeGrafter"/>
</dbReference>
<evidence type="ECO:0000256" key="7">
    <source>
        <dbReference type="ARBA" id="ARBA00022839"/>
    </source>
</evidence>
<evidence type="ECO:0000256" key="3">
    <source>
        <dbReference type="ARBA" id="ARBA00022553"/>
    </source>
</evidence>
<comment type="similarity">
    <text evidence="2">Belongs to the rad9 family.</text>
</comment>
<evidence type="ECO:0000313" key="13">
    <source>
        <dbReference type="EMBL" id="KAK2168680.1"/>
    </source>
</evidence>
<dbReference type="InterPro" id="IPR046938">
    <property type="entry name" value="DNA_clamp_sf"/>
</dbReference>
<dbReference type="CDD" id="cd00577">
    <property type="entry name" value="PCNA"/>
    <property type="match status" value="1"/>
</dbReference>
<protein>
    <recommendedName>
        <fullName evidence="10">Cell cycle checkpoint control protein RAD9A</fullName>
    </recommendedName>
    <alternativeName>
        <fullName evidence="11">DNA repair exonuclease rad9 homolog A</fullName>
    </alternativeName>
</protein>
<dbReference type="SUPFAM" id="SSF55979">
    <property type="entry name" value="DNA clamp"/>
    <property type="match status" value="1"/>
</dbReference>
<dbReference type="GO" id="GO:0030896">
    <property type="term" value="C:checkpoint clamp complex"/>
    <property type="evidence" value="ECO:0007669"/>
    <property type="project" value="InterPro"/>
</dbReference>
<proteinExistence type="inferred from homology"/>
<keyword evidence="7" id="KW-0269">Exonuclease</keyword>
<accession>A0AAD9KCN8</accession>
<dbReference type="Pfam" id="PF04139">
    <property type="entry name" value="Rad9"/>
    <property type="match status" value="1"/>
</dbReference>
<dbReference type="EMBL" id="JAODUP010000015">
    <property type="protein sequence ID" value="KAK2168680.1"/>
    <property type="molecule type" value="Genomic_DNA"/>
</dbReference>
<organism evidence="13 14">
    <name type="scientific">Paralvinella palmiformis</name>
    <dbReference type="NCBI Taxonomy" id="53620"/>
    <lineage>
        <taxon>Eukaryota</taxon>
        <taxon>Metazoa</taxon>
        <taxon>Spiralia</taxon>
        <taxon>Lophotrochozoa</taxon>
        <taxon>Annelida</taxon>
        <taxon>Polychaeta</taxon>
        <taxon>Sedentaria</taxon>
        <taxon>Canalipalpata</taxon>
        <taxon>Terebellida</taxon>
        <taxon>Terebelliformia</taxon>
        <taxon>Alvinellidae</taxon>
        <taxon>Paralvinella</taxon>
    </lineage>
</organism>
<keyword evidence="5" id="KW-0227">DNA damage</keyword>
<keyword evidence="6" id="KW-0378">Hydrolase</keyword>
<dbReference type="Proteomes" id="UP001208570">
    <property type="component" value="Unassembled WGS sequence"/>
</dbReference>
<dbReference type="GO" id="GO:0004527">
    <property type="term" value="F:exonuclease activity"/>
    <property type="evidence" value="ECO:0007669"/>
    <property type="project" value="UniProtKB-KW"/>
</dbReference>
<evidence type="ECO:0000256" key="11">
    <source>
        <dbReference type="ARBA" id="ARBA00079896"/>
    </source>
</evidence>
<feature type="compositionally biased region" description="Polar residues" evidence="12">
    <location>
        <begin position="367"/>
        <end position="378"/>
    </location>
</feature>
<dbReference type="FunFam" id="3.70.10.10:FF:000005">
    <property type="entry name" value="Cell cycle checkpoint control protein"/>
    <property type="match status" value="1"/>
</dbReference>